<reference evidence="1 2" key="1">
    <citation type="submission" date="2016-10" db="EMBL/GenBank/DDBJ databases">
        <title>Genome Sequence of Pseudomonas putida GM4FR.</title>
        <authorList>
            <person name="Poehlein A."/>
            <person name="Wemheuer F."/>
            <person name="Hollensteiner J."/>
            <person name="Wemheuer B."/>
        </authorList>
    </citation>
    <scope>NUCLEOTIDE SEQUENCE [LARGE SCALE GENOMIC DNA]</scope>
    <source>
        <strain evidence="1 2">GM4FR</strain>
    </source>
</reference>
<dbReference type="Proteomes" id="UP000186736">
    <property type="component" value="Unassembled WGS sequence"/>
</dbReference>
<accession>A0A1Q9QVT6</accession>
<dbReference type="RefSeq" id="WP_075806320.1">
    <property type="nucleotide sequence ID" value="NZ_MKZO01000073.1"/>
</dbReference>
<proteinExistence type="predicted"/>
<dbReference type="OrthoDB" id="7020255at2"/>
<protein>
    <submittedName>
        <fullName evidence="1">Uncharacterized protein</fullName>
    </submittedName>
</protein>
<evidence type="ECO:0000313" key="2">
    <source>
        <dbReference type="Proteomes" id="UP000186736"/>
    </source>
</evidence>
<name>A0A1Q9QVT6_PSEPU</name>
<sequence>MKLSLDFSSSPAISAWVAKQADAQAAVLAVVEAYVQANDNPVGDATAALKQKVLELPHDLRFEISQVIGPVVWNRLDRADRVKFGKYVKANPADFGIEYIERSPSNHSIYKRIAKQ</sequence>
<gene>
    <name evidence="1" type="ORF">PSEMO_57260</name>
</gene>
<organism evidence="1 2">
    <name type="scientific">Pseudomonas putida</name>
    <name type="common">Arthrobacter siderocapsulatus</name>
    <dbReference type="NCBI Taxonomy" id="303"/>
    <lineage>
        <taxon>Bacteria</taxon>
        <taxon>Pseudomonadati</taxon>
        <taxon>Pseudomonadota</taxon>
        <taxon>Gammaproteobacteria</taxon>
        <taxon>Pseudomonadales</taxon>
        <taxon>Pseudomonadaceae</taxon>
        <taxon>Pseudomonas</taxon>
    </lineage>
</organism>
<dbReference type="AlphaFoldDB" id="A0A1Q9QVT6"/>
<evidence type="ECO:0000313" key="1">
    <source>
        <dbReference type="EMBL" id="OLS59217.1"/>
    </source>
</evidence>
<comment type="caution">
    <text evidence="1">The sequence shown here is derived from an EMBL/GenBank/DDBJ whole genome shotgun (WGS) entry which is preliminary data.</text>
</comment>
<dbReference type="EMBL" id="MKZO01000073">
    <property type="protein sequence ID" value="OLS59217.1"/>
    <property type="molecule type" value="Genomic_DNA"/>
</dbReference>